<evidence type="ECO:0000256" key="7">
    <source>
        <dbReference type="ARBA" id="ARBA00022801"/>
    </source>
</evidence>
<dbReference type="HAMAP" id="MF_01374">
    <property type="entry name" value="Glyoxalase_2"/>
    <property type="match status" value="1"/>
</dbReference>
<reference evidence="11 12" key="1">
    <citation type="journal article" date="2018" name="Nat. Ecol. Evol.">
        <title>Pezizomycetes genomes reveal the molecular basis of ectomycorrhizal truffle lifestyle.</title>
        <authorList>
            <person name="Murat C."/>
            <person name="Payen T."/>
            <person name="Noel B."/>
            <person name="Kuo A."/>
            <person name="Morin E."/>
            <person name="Chen J."/>
            <person name="Kohler A."/>
            <person name="Krizsan K."/>
            <person name="Balestrini R."/>
            <person name="Da Silva C."/>
            <person name="Montanini B."/>
            <person name="Hainaut M."/>
            <person name="Levati E."/>
            <person name="Barry K.W."/>
            <person name="Belfiori B."/>
            <person name="Cichocki N."/>
            <person name="Clum A."/>
            <person name="Dockter R.B."/>
            <person name="Fauchery L."/>
            <person name="Guy J."/>
            <person name="Iotti M."/>
            <person name="Le Tacon F."/>
            <person name="Lindquist E.A."/>
            <person name="Lipzen A."/>
            <person name="Malagnac F."/>
            <person name="Mello A."/>
            <person name="Molinier V."/>
            <person name="Miyauchi S."/>
            <person name="Poulain J."/>
            <person name="Riccioni C."/>
            <person name="Rubini A."/>
            <person name="Sitrit Y."/>
            <person name="Splivallo R."/>
            <person name="Traeger S."/>
            <person name="Wang M."/>
            <person name="Zifcakova L."/>
            <person name="Wipf D."/>
            <person name="Zambonelli A."/>
            <person name="Paolocci F."/>
            <person name="Nowrousian M."/>
            <person name="Ottonello S."/>
            <person name="Baldrian P."/>
            <person name="Spatafora J.W."/>
            <person name="Henrissat B."/>
            <person name="Nagy L.G."/>
            <person name="Aury J.M."/>
            <person name="Wincker P."/>
            <person name="Grigoriev I.V."/>
            <person name="Bonfante P."/>
            <person name="Martin F.M."/>
        </authorList>
    </citation>
    <scope>NUCLEOTIDE SEQUENCE [LARGE SCALE GENOMIC DNA]</scope>
    <source>
        <strain evidence="11 12">RN42</strain>
    </source>
</reference>
<comment type="cofactor">
    <cofactor evidence="2">
        <name>Zn(2+)</name>
        <dbReference type="ChEBI" id="CHEBI:29105"/>
    </cofactor>
</comment>
<dbReference type="PANTHER" id="PTHR11935:SF94">
    <property type="entry name" value="TENZING NORGAY, ISOFORM C"/>
    <property type="match status" value="1"/>
</dbReference>
<dbReference type="InterPro" id="IPR032282">
    <property type="entry name" value="HAGH_C"/>
</dbReference>
<evidence type="ECO:0000259" key="10">
    <source>
        <dbReference type="SMART" id="SM00849"/>
    </source>
</evidence>
<evidence type="ECO:0000256" key="9">
    <source>
        <dbReference type="ARBA" id="ARBA00031044"/>
    </source>
</evidence>
<evidence type="ECO:0000256" key="1">
    <source>
        <dbReference type="ARBA" id="ARBA00001623"/>
    </source>
</evidence>
<comment type="catalytic activity">
    <reaction evidence="1">
        <text>an S-(2-hydroxyacyl)glutathione + H2O = a 2-hydroxy carboxylate + glutathione + H(+)</text>
        <dbReference type="Rhea" id="RHEA:21864"/>
        <dbReference type="ChEBI" id="CHEBI:15377"/>
        <dbReference type="ChEBI" id="CHEBI:15378"/>
        <dbReference type="ChEBI" id="CHEBI:57925"/>
        <dbReference type="ChEBI" id="CHEBI:58896"/>
        <dbReference type="ChEBI" id="CHEBI:71261"/>
        <dbReference type="EC" id="3.1.2.6"/>
    </reaction>
</comment>
<feature type="domain" description="Metallo-beta-lactamase" evidence="10">
    <location>
        <begin position="14"/>
        <end position="190"/>
    </location>
</feature>
<gene>
    <name evidence="11" type="ORF">BJ508DRAFT_137809</name>
</gene>
<protein>
    <recommendedName>
        <fullName evidence="5">hydroxyacylglutathione hydrolase</fullName>
        <ecNumber evidence="5">3.1.2.6</ecNumber>
    </recommendedName>
    <alternativeName>
        <fullName evidence="9">Glyoxalase II</fullName>
    </alternativeName>
</protein>
<dbReference type="EC" id="3.1.2.6" evidence="5"/>
<evidence type="ECO:0000256" key="6">
    <source>
        <dbReference type="ARBA" id="ARBA00022723"/>
    </source>
</evidence>
<dbReference type="AlphaFoldDB" id="A0A3N4I2Q4"/>
<dbReference type="GO" id="GO:0008800">
    <property type="term" value="F:beta-lactamase activity"/>
    <property type="evidence" value="ECO:0007669"/>
    <property type="project" value="InterPro"/>
</dbReference>
<dbReference type="GO" id="GO:0004416">
    <property type="term" value="F:hydroxyacylglutathione hydrolase activity"/>
    <property type="evidence" value="ECO:0007669"/>
    <property type="project" value="UniProtKB-EC"/>
</dbReference>
<comment type="similarity">
    <text evidence="4">Belongs to the metallo-beta-lactamase superfamily. Glyoxalase II family.</text>
</comment>
<comment type="pathway">
    <text evidence="3">Secondary metabolite metabolism; methylglyoxal degradation; (R)-lactate from methylglyoxal: step 2/2.</text>
</comment>
<evidence type="ECO:0000313" key="12">
    <source>
        <dbReference type="Proteomes" id="UP000275078"/>
    </source>
</evidence>
<dbReference type="UniPathway" id="UPA00619">
    <property type="reaction ID" value="UER00676"/>
</dbReference>
<proteinExistence type="inferred from homology"/>
<dbReference type="GO" id="GO:0019243">
    <property type="term" value="P:methylglyoxal catabolic process to D-lactate via S-lactoyl-glutathione"/>
    <property type="evidence" value="ECO:0007669"/>
    <property type="project" value="InterPro"/>
</dbReference>
<dbReference type="OrthoDB" id="515692at2759"/>
<evidence type="ECO:0000256" key="2">
    <source>
        <dbReference type="ARBA" id="ARBA00001947"/>
    </source>
</evidence>
<dbReference type="SMART" id="SM00849">
    <property type="entry name" value="Lactamase_B"/>
    <property type="match status" value="1"/>
</dbReference>
<evidence type="ECO:0000313" key="11">
    <source>
        <dbReference type="EMBL" id="RPA79727.1"/>
    </source>
</evidence>
<dbReference type="SUPFAM" id="SSF56281">
    <property type="entry name" value="Metallo-hydrolase/oxidoreductase"/>
    <property type="match status" value="1"/>
</dbReference>
<dbReference type="CDD" id="cd07723">
    <property type="entry name" value="hydroxyacylglutathione_hydrolase_MBL-fold"/>
    <property type="match status" value="1"/>
</dbReference>
<keyword evidence="7 11" id="KW-0378">Hydrolase</keyword>
<name>A0A3N4I2Q4_ASCIM</name>
<evidence type="ECO:0000256" key="3">
    <source>
        <dbReference type="ARBA" id="ARBA00004963"/>
    </source>
</evidence>
<dbReference type="Gene3D" id="3.60.15.10">
    <property type="entry name" value="Ribonuclease Z/Hydroxyacylglutathione hydrolase-like"/>
    <property type="match status" value="1"/>
</dbReference>
<dbReference type="InterPro" id="IPR035680">
    <property type="entry name" value="Clx_II_MBL"/>
</dbReference>
<dbReference type="PANTHER" id="PTHR11935">
    <property type="entry name" value="BETA LACTAMASE DOMAIN"/>
    <property type="match status" value="1"/>
</dbReference>
<dbReference type="InterPro" id="IPR001018">
    <property type="entry name" value="Beta-lactamase_class-B_CS"/>
</dbReference>
<dbReference type="STRING" id="1160509.A0A3N4I2Q4"/>
<dbReference type="InterPro" id="IPR017782">
    <property type="entry name" value="Hydroxyacylglutathione_Hdrlase"/>
</dbReference>
<organism evidence="11 12">
    <name type="scientific">Ascobolus immersus RN42</name>
    <dbReference type="NCBI Taxonomy" id="1160509"/>
    <lineage>
        <taxon>Eukaryota</taxon>
        <taxon>Fungi</taxon>
        <taxon>Dikarya</taxon>
        <taxon>Ascomycota</taxon>
        <taxon>Pezizomycotina</taxon>
        <taxon>Pezizomycetes</taxon>
        <taxon>Pezizales</taxon>
        <taxon>Ascobolaceae</taxon>
        <taxon>Ascobolus</taxon>
    </lineage>
</organism>
<dbReference type="Pfam" id="PF16123">
    <property type="entry name" value="HAGH_C"/>
    <property type="match status" value="1"/>
</dbReference>
<sequence length="270" mass="29813">MKIQSIPMWVGSGNNYAYLITDDKTKDAIIVDPANPPEVEPHLDAAVKDGANLVAILNTHWHGDHSGGNDALKKKYSLPVWGWSNYGKPTVHRDRRFSEELPSSGTPEPRATFKIGEDINATVLYTPCHTQDAICYYLEDAKTGEKAVFTGDTLFIGGCGRFFEGTAEQMYPSLKKIRQLDEKTVVYPGHEYTKSNAAFAKSLVKDDAVDSLVAFCESNKVTTGKFTIGDEKKHNLFLRTDEPAVQRALGITGVSGREALQKLRETKDNA</sequence>
<evidence type="ECO:0000256" key="5">
    <source>
        <dbReference type="ARBA" id="ARBA00011917"/>
    </source>
</evidence>
<dbReference type="GO" id="GO:0017001">
    <property type="term" value="P:antibiotic catabolic process"/>
    <property type="evidence" value="ECO:0007669"/>
    <property type="project" value="InterPro"/>
</dbReference>
<keyword evidence="8" id="KW-0862">Zinc</keyword>
<keyword evidence="12" id="KW-1185">Reference proteome</keyword>
<dbReference type="Proteomes" id="UP000275078">
    <property type="component" value="Unassembled WGS sequence"/>
</dbReference>
<keyword evidence="6" id="KW-0479">Metal-binding</keyword>
<dbReference type="Pfam" id="PF00753">
    <property type="entry name" value="Lactamase_B"/>
    <property type="match status" value="1"/>
</dbReference>
<accession>A0A3N4I2Q4</accession>
<dbReference type="InterPro" id="IPR036866">
    <property type="entry name" value="RibonucZ/Hydroxyglut_hydro"/>
</dbReference>
<evidence type="ECO:0000256" key="8">
    <source>
        <dbReference type="ARBA" id="ARBA00022833"/>
    </source>
</evidence>
<dbReference type="EMBL" id="ML119695">
    <property type="protein sequence ID" value="RPA79727.1"/>
    <property type="molecule type" value="Genomic_DNA"/>
</dbReference>
<dbReference type="GO" id="GO:0008270">
    <property type="term" value="F:zinc ion binding"/>
    <property type="evidence" value="ECO:0007669"/>
    <property type="project" value="InterPro"/>
</dbReference>
<dbReference type="PROSITE" id="PS00743">
    <property type="entry name" value="BETA_LACTAMASE_B_1"/>
    <property type="match status" value="1"/>
</dbReference>
<evidence type="ECO:0000256" key="4">
    <source>
        <dbReference type="ARBA" id="ARBA00006759"/>
    </source>
</evidence>
<dbReference type="InterPro" id="IPR001279">
    <property type="entry name" value="Metallo-B-lactamas"/>
</dbReference>